<dbReference type="Proteomes" id="UP000294321">
    <property type="component" value="Chromosome"/>
</dbReference>
<evidence type="ECO:0000313" key="9">
    <source>
        <dbReference type="Proteomes" id="UP000294321"/>
    </source>
</evidence>
<organism evidence="8 9">
    <name type="scientific">Acetilactobacillus jinshanensis</name>
    <dbReference type="NCBI Taxonomy" id="1720083"/>
    <lineage>
        <taxon>Bacteria</taxon>
        <taxon>Bacillati</taxon>
        <taxon>Bacillota</taxon>
        <taxon>Bacilli</taxon>
        <taxon>Lactobacillales</taxon>
        <taxon>Lactobacillaceae</taxon>
        <taxon>Acetilactobacillus</taxon>
    </lineage>
</organism>
<name>A0A4P6ZKF5_9LACO</name>
<sequence length="395" mass="45881">MFEKTFYKKLLKNSFNIPLRVKFWDGSVKEYGDGDPQITLIFNRKIPVKSVLTNSSIALGEAYMNGDIEIKGSIEDLICAAYQKKSSFLENGKKFIKYMPKFSHSVKSSVKDIQHHYDIGNNFYELWLDKTMTYSSAYFEHPGDSLYQAQLNKVDYILRKLDPKPGRTFLDIGCGWGTLMLRAAKKYNLKVAGITLSREQYNYVEEQIKKDGLQDQAKVELKDYRNIGKNEQYDYVTSIGMFEHVGKKNLGEYCQLLSQYLKPNGRALINGVTRQQGGATNGWIDKWIFPGGYVPGLTEMLNHIIGNGMQIYDLESCRRQYQWTLEAWDHNFRKHLPEIKKMFDEKFIRMWDLYLQSCAGGFKAGNIDDFQFLLFKGPSGYDLPMTRDYMYDHNK</sequence>
<keyword evidence="3 8" id="KW-0808">Transferase</keyword>
<evidence type="ECO:0000259" key="7">
    <source>
        <dbReference type="Pfam" id="PF25371"/>
    </source>
</evidence>
<evidence type="ECO:0000256" key="5">
    <source>
        <dbReference type="ARBA" id="ARBA00023098"/>
    </source>
</evidence>
<dbReference type="GO" id="GO:0008610">
    <property type="term" value="P:lipid biosynthetic process"/>
    <property type="evidence" value="ECO:0007669"/>
    <property type="project" value="InterPro"/>
</dbReference>
<dbReference type="InterPro" id="IPR003333">
    <property type="entry name" value="CMAS"/>
</dbReference>
<dbReference type="InterPro" id="IPR029063">
    <property type="entry name" value="SAM-dependent_MTases_sf"/>
</dbReference>
<reference evidence="9" key="1">
    <citation type="submission" date="2018-12" db="EMBL/GenBank/DDBJ databases">
        <title>A new species of lactobacillus.</title>
        <authorList>
            <person name="Jian Y."/>
            <person name="Xin L."/>
            <person name="Hong Z.J."/>
            <person name="Ming L.Z."/>
            <person name="Hong X.Z."/>
        </authorList>
    </citation>
    <scope>NUCLEOTIDE SEQUENCE [LARGE SCALE GENOMIC DNA]</scope>
    <source>
        <strain evidence="9">HSLZ-75</strain>
    </source>
</reference>
<dbReference type="PANTHER" id="PTHR43667">
    <property type="entry name" value="CYCLOPROPANE-FATTY-ACYL-PHOSPHOLIPID SYNTHASE"/>
    <property type="match status" value="1"/>
</dbReference>
<dbReference type="OrthoDB" id="9782855at2"/>
<protein>
    <submittedName>
        <fullName evidence="8">Class I SAM-dependent methyltransferase</fullName>
    </submittedName>
</protein>
<dbReference type="GO" id="GO:0008168">
    <property type="term" value="F:methyltransferase activity"/>
    <property type="evidence" value="ECO:0007669"/>
    <property type="project" value="UniProtKB-KW"/>
</dbReference>
<accession>A0A4P6ZKF5</accession>
<evidence type="ECO:0000256" key="3">
    <source>
        <dbReference type="ARBA" id="ARBA00022679"/>
    </source>
</evidence>
<proteinExistence type="inferred from homology"/>
<gene>
    <name evidence="8" type="ORF">ELX58_00645</name>
</gene>
<dbReference type="Gene3D" id="3.40.50.150">
    <property type="entry name" value="Vaccinia Virus protein VP39"/>
    <property type="match status" value="1"/>
</dbReference>
<comment type="similarity">
    <text evidence="1">Belongs to the CFA/CMAS family.</text>
</comment>
<keyword evidence="5" id="KW-0443">Lipid metabolism</keyword>
<dbReference type="Pfam" id="PF02353">
    <property type="entry name" value="CMAS"/>
    <property type="match status" value="1"/>
</dbReference>
<dbReference type="InterPro" id="IPR050723">
    <property type="entry name" value="CFA/CMAS"/>
</dbReference>
<dbReference type="PIRSF" id="PIRSF003085">
    <property type="entry name" value="CMAS"/>
    <property type="match status" value="1"/>
</dbReference>
<dbReference type="InterPro" id="IPR057206">
    <property type="entry name" value="DUF7884"/>
</dbReference>
<evidence type="ECO:0000313" key="8">
    <source>
        <dbReference type="EMBL" id="QBP17720.1"/>
    </source>
</evidence>
<feature type="active site" evidence="6">
    <location>
        <position position="358"/>
    </location>
</feature>
<dbReference type="CDD" id="cd02440">
    <property type="entry name" value="AdoMet_MTases"/>
    <property type="match status" value="1"/>
</dbReference>
<dbReference type="EMBL" id="CP034726">
    <property type="protein sequence ID" value="QBP17720.1"/>
    <property type="molecule type" value="Genomic_DNA"/>
</dbReference>
<dbReference type="PANTHER" id="PTHR43667:SF1">
    <property type="entry name" value="CYCLOPROPANE-FATTY-ACYL-PHOSPHOLIPID SYNTHASE"/>
    <property type="match status" value="1"/>
</dbReference>
<dbReference type="AlphaFoldDB" id="A0A4P6ZKF5"/>
<dbReference type="KEGG" id="lji:ELX58_00645"/>
<dbReference type="SUPFAM" id="SSF53335">
    <property type="entry name" value="S-adenosyl-L-methionine-dependent methyltransferases"/>
    <property type="match status" value="1"/>
</dbReference>
<keyword evidence="4" id="KW-0949">S-adenosyl-L-methionine</keyword>
<dbReference type="Pfam" id="PF25371">
    <property type="entry name" value="DUF7884"/>
    <property type="match status" value="1"/>
</dbReference>
<keyword evidence="2 8" id="KW-0489">Methyltransferase</keyword>
<dbReference type="GO" id="GO:0032259">
    <property type="term" value="P:methylation"/>
    <property type="evidence" value="ECO:0007669"/>
    <property type="project" value="UniProtKB-KW"/>
</dbReference>
<evidence type="ECO:0000256" key="4">
    <source>
        <dbReference type="ARBA" id="ARBA00022691"/>
    </source>
</evidence>
<evidence type="ECO:0000256" key="6">
    <source>
        <dbReference type="PIRSR" id="PIRSR003085-1"/>
    </source>
</evidence>
<evidence type="ECO:0000256" key="1">
    <source>
        <dbReference type="ARBA" id="ARBA00010815"/>
    </source>
</evidence>
<feature type="domain" description="DUF7884" evidence="7">
    <location>
        <begin position="6"/>
        <end position="92"/>
    </location>
</feature>
<dbReference type="RefSeq" id="WP_133441265.1">
    <property type="nucleotide sequence ID" value="NZ_CP034726.1"/>
</dbReference>
<keyword evidence="9" id="KW-1185">Reference proteome</keyword>
<evidence type="ECO:0000256" key="2">
    <source>
        <dbReference type="ARBA" id="ARBA00022603"/>
    </source>
</evidence>